<dbReference type="RefSeq" id="WP_258235188.1">
    <property type="nucleotide sequence ID" value="NZ_BDQX01000356.1"/>
</dbReference>
<gene>
    <name evidence="1" type="ORF">PAT3040_05507</name>
</gene>
<dbReference type="Proteomes" id="UP000245202">
    <property type="component" value="Unassembled WGS sequence"/>
</dbReference>
<organism evidence="1 2">
    <name type="scientific">Paenibacillus agaridevorans</name>
    <dbReference type="NCBI Taxonomy" id="171404"/>
    <lineage>
        <taxon>Bacteria</taxon>
        <taxon>Bacillati</taxon>
        <taxon>Bacillota</taxon>
        <taxon>Bacilli</taxon>
        <taxon>Bacillales</taxon>
        <taxon>Paenibacillaceae</taxon>
        <taxon>Paenibacillus</taxon>
    </lineage>
</organism>
<comment type="caution">
    <text evidence="1">The sequence shown here is derived from an EMBL/GenBank/DDBJ whole genome shotgun (WGS) entry which is preliminary data.</text>
</comment>
<dbReference type="EMBL" id="BDQX01000356">
    <property type="protein sequence ID" value="GBG10745.1"/>
    <property type="molecule type" value="Genomic_DNA"/>
</dbReference>
<evidence type="ECO:0000313" key="2">
    <source>
        <dbReference type="Proteomes" id="UP000245202"/>
    </source>
</evidence>
<name>A0A2R5EX85_9BACL</name>
<keyword evidence="2" id="KW-1185">Reference proteome</keyword>
<dbReference type="AlphaFoldDB" id="A0A2R5EX85"/>
<protein>
    <submittedName>
        <fullName evidence="1">Uncharacterized protein</fullName>
    </submittedName>
</protein>
<reference evidence="1 2" key="1">
    <citation type="submission" date="2017-08" db="EMBL/GenBank/DDBJ databases">
        <title>Substantial Increase in Enzyme Production by Combined Drug-Resistance Mutations in Paenibacillus agaridevorans.</title>
        <authorList>
            <person name="Tanaka Y."/>
            <person name="Funane K."/>
            <person name="Hosaka T."/>
            <person name="Shiwa Y."/>
            <person name="Fujita N."/>
            <person name="Miyazaki T."/>
            <person name="Yoshikawa H."/>
            <person name="Murakami K."/>
            <person name="Kasahara K."/>
            <person name="Inaoka T."/>
            <person name="Hiraga Y."/>
            <person name="Ochi K."/>
        </authorList>
    </citation>
    <scope>NUCLEOTIDE SEQUENCE [LARGE SCALE GENOMIC DNA]</scope>
    <source>
        <strain evidence="1 2">T-3040</strain>
    </source>
</reference>
<accession>A0A2R5EX85</accession>
<proteinExistence type="predicted"/>
<evidence type="ECO:0000313" key="1">
    <source>
        <dbReference type="EMBL" id="GBG10745.1"/>
    </source>
</evidence>
<sequence length="43" mass="4342">MELPVHVGLGSVPEAFRNSGGSGYGEFAGIASDIGGKLKEHGL</sequence>